<protein>
    <submittedName>
        <fullName evidence="3">Uncharacterized protein</fullName>
    </submittedName>
</protein>
<name>A0A7J8XRU5_GOSAI</name>
<keyword evidence="1" id="KW-0813">Transport</keyword>
<gene>
    <name evidence="3" type="ORF">Goari_007663</name>
</gene>
<dbReference type="Gene3D" id="3.30.450.50">
    <property type="entry name" value="Longin domain"/>
    <property type="match status" value="2"/>
</dbReference>
<keyword evidence="1" id="KW-0653">Protein transport</keyword>
<organism evidence="3 4">
    <name type="scientific">Gossypium aridum</name>
    <name type="common">American cotton</name>
    <name type="synonym">Erioxylum aridum</name>
    <dbReference type="NCBI Taxonomy" id="34290"/>
    <lineage>
        <taxon>Eukaryota</taxon>
        <taxon>Viridiplantae</taxon>
        <taxon>Streptophyta</taxon>
        <taxon>Embryophyta</taxon>
        <taxon>Tracheophyta</taxon>
        <taxon>Spermatophyta</taxon>
        <taxon>Magnoliopsida</taxon>
        <taxon>eudicotyledons</taxon>
        <taxon>Gunneridae</taxon>
        <taxon>Pentapetalae</taxon>
        <taxon>rosids</taxon>
        <taxon>malvids</taxon>
        <taxon>Malvales</taxon>
        <taxon>Malvaceae</taxon>
        <taxon>Malvoideae</taxon>
        <taxon>Gossypium</taxon>
    </lineage>
</organism>
<reference evidence="3 4" key="1">
    <citation type="journal article" date="2019" name="Genome Biol. Evol.">
        <title>Insights into the evolution of the New World diploid cottons (Gossypium, subgenus Houzingenia) based on genome sequencing.</title>
        <authorList>
            <person name="Grover C.E."/>
            <person name="Arick M.A. 2nd"/>
            <person name="Thrash A."/>
            <person name="Conover J.L."/>
            <person name="Sanders W.S."/>
            <person name="Peterson D.G."/>
            <person name="Frelichowski J.E."/>
            <person name="Scheffler J.A."/>
            <person name="Scheffler B.E."/>
            <person name="Wendel J.F."/>
        </authorList>
    </citation>
    <scope>NUCLEOTIDE SEQUENCE [LARGE SCALE GENOMIC DNA]</scope>
    <source>
        <strain evidence="3">185</strain>
        <tissue evidence="3">Leaf</tissue>
    </source>
</reference>
<dbReference type="Proteomes" id="UP000593577">
    <property type="component" value="Unassembled WGS sequence"/>
</dbReference>
<accession>A0A7J8XRU5</accession>
<comment type="caution">
    <text evidence="3">The sequence shown here is derived from an EMBL/GenBank/DDBJ whole genome shotgun (WGS) entry which is preliminary data.</text>
</comment>
<evidence type="ECO:0000313" key="3">
    <source>
        <dbReference type="EMBL" id="MBA0689962.1"/>
    </source>
</evidence>
<proteinExistence type="predicted"/>
<dbReference type="InterPro" id="IPR011012">
    <property type="entry name" value="Longin-like_dom_sf"/>
</dbReference>
<dbReference type="GO" id="GO:0015031">
    <property type="term" value="P:protein transport"/>
    <property type="evidence" value="ECO:0007669"/>
    <property type="project" value="UniProtKB-KW"/>
</dbReference>
<dbReference type="GO" id="GO:0006888">
    <property type="term" value="P:endoplasmic reticulum to Golgi vesicle-mediated transport"/>
    <property type="evidence" value="ECO:0007669"/>
    <property type="project" value="InterPro"/>
</dbReference>
<dbReference type="GO" id="GO:0012505">
    <property type="term" value="C:endomembrane system"/>
    <property type="evidence" value="ECO:0007669"/>
    <property type="project" value="UniProtKB-SubCell"/>
</dbReference>
<dbReference type="InterPro" id="IPR044565">
    <property type="entry name" value="Sec22"/>
</dbReference>
<comment type="subcellular location">
    <subcellularLocation>
        <location evidence="2">Endomembrane system</location>
        <topology evidence="2">Single-pass type IV membrane protein</topology>
    </subcellularLocation>
</comment>
<dbReference type="GO" id="GO:0005737">
    <property type="term" value="C:cytoplasm"/>
    <property type="evidence" value="ECO:0007669"/>
    <property type="project" value="UniProtKB-ARBA"/>
</dbReference>
<keyword evidence="4" id="KW-1185">Reference proteome</keyword>
<dbReference type="EMBL" id="JABFAA010000008">
    <property type="protein sequence ID" value="MBA0689962.1"/>
    <property type="molecule type" value="Genomic_DNA"/>
</dbReference>
<dbReference type="SUPFAM" id="SSF64356">
    <property type="entry name" value="SNARE-like"/>
    <property type="match status" value="1"/>
</dbReference>
<dbReference type="AlphaFoldDB" id="A0A7J8XRU5"/>
<dbReference type="GO" id="GO:0005484">
    <property type="term" value="F:SNAP receptor activity"/>
    <property type="evidence" value="ECO:0007669"/>
    <property type="project" value="InterPro"/>
</dbReference>
<evidence type="ECO:0000256" key="1">
    <source>
        <dbReference type="ARBA" id="ARBA00022927"/>
    </source>
</evidence>
<evidence type="ECO:0000313" key="4">
    <source>
        <dbReference type="Proteomes" id="UP000593577"/>
    </source>
</evidence>
<evidence type="ECO:0000256" key="2">
    <source>
        <dbReference type="ARBA" id="ARBA00046280"/>
    </source>
</evidence>
<sequence length="176" mass="20187">MVKLTIVGRVKDGLPLAQEARYMNNETTTSHNLSSNYKQQAEFLLNEISKGALPLPSMTIRDLQKEFDKFDNGPIHKITKPYSFVKFDSIISSIRKQYIDTRTQANLSKLNANRHRELDILTGNMSDIVERRRNSEILETPAANNTPQISSLPWGSPRLEACQLDFFFLVWVNIIF</sequence>
<dbReference type="PANTHER" id="PTHR45837">
    <property type="entry name" value="VESICLE-TRAFFICKING PROTEIN SEC22B"/>
    <property type="match status" value="1"/>
</dbReference>
<dbReference type="GO" id="GO:0006890">
    <property type="term" value="P:retrograde vesicle-mediated transport, Golgi to endoplasmic reticulum"/>
    <property type="evidence" value="ECO:0007669"/>
    <property type="project" value="InterPro"/>
</dbReference>